<organism evidence="6 7">
    <name type="scientific">Salinimonas sediminis</name>
    <dbReference type="NCBI Taxonomy" id="2303538"/>
    <lineage>
        <taxon>Bacteria</taxon>
        <taxon>Pseudomonadati</taxon>
        <taxon>Pseudomonadota</taxon>
        <taxon>Gammaproteobacteria</taxon>
        <taxon>Alteromonadales</taxon>
        <taxon>Alteromonadaceae</taxon>
        <taxon>Alteromonas/Salinimonas group</taxon>
        <taxon>Salinimonas</taxon>
    </lineage>
</organism>
<dbReference type="PROSITE" id="PS51898">
    <property type="entry name" value="TYR_RECOMBINASE"/>
    <property type="match status" value="1"/>
</dbReference>
<keyword evidence="2" id="KW-0229">DNA integration</keyword>
<name>A0A346NNC4_9ALTE</name>
<evidence type="ECO:0000259" key="5">
    <source>
        <dbReference type="PROSITE" id="PS51898"/>
    </source>
</evidence>
<feature type="domain" description="Tyr recombinase" evidence="5">
    <location>
        <begin position="82"/>
        <end position="273"/>
    </location>
</feature>
<dbReference type="GO" id="GO:0003677">
    <property type="term" value="F:DNA binding"/>
    <property type="evidence" value="ECO:0007669"/>
    <property type="project" value="UniProtKB-KW"/>
</dbReference>
<dbReference type="GO" id="GO:0015074">
    <property type="term" value="P:DNA integration"/>
    <property type="evidence" value="ECO:0007669"/>
    <property type="project" value="UniProtKB-KW"/>
</dbReference>
<keyword evidence="7" id="KW-1185">Reference proteome</keyword>
<dbReference type="EMBL" id="CP031769">
    <property type="protein sequence ID" value="AXR07031.1"/>
    <property type="molecule type" value="Genomic_DNA"/>
</dbReference>
<dbReference type="GO" id="GO:0006310">
    <property type="term" value="P:DNA recombination"/>
    <property type="evidence" value="ECO:0007669"/>
    <property type="project" value="UniProtKB-KW"/>
</dbReference>
<dbReference type="InterPro" id="IPR013762">
    <property type="entry name" value="Integrase-like_cat_sf"/>
</dbReference>
<dbReference type="InterPro" id="IPR010998">
    <property type="entry name" value="Integrase_recombinase_N"/>
</dbReference>
<proteinExistence type="inferred from homology"/>
<dbReference type="PANTHER" id="PTHR30629">
    <property type="entry name" value="PROPHAGE INTEGRASE"/>
    <property type="match status" value="1"/>
</dbReference>
<comment type="similarity">
    <text evidence="1">Belongs to the 'phage' integrase family.</text>
</comment>
<dbReference type="KEGG" id="salm:D0Y50_12130"/>
<dbReference type="SUPFAM" id="SSF56349">
    <property type="entry name" value="DNA breaking-rejoining enzymes"/>
    <property type="match status" value="1"/>
</dbReference>
<dbReference type="Gene3D" id="1.10.443.10">
    <property type="entry name" value="Intergrase catalytic core"/>
    <property type="match status" value="1"/>
</dbReference>
<dbReference type="OrthoDB" id="9795573at2"/>
<sequence>MSRAFRADVRPTIGNIKLKELSRLCIIQKCLDPIKKRGGSVQANKTLSLLKQTLQFGVERGLLETNPLSGTRRINIGGKEQPRNRFLSLDEIEYFFNWLKTSTASIQVKQSFKLLLLTGCRAQELTLSEWTHIDWENKVWLFPESNRKGNKGETKDHIVPLTDPMTECLIVLKQAHKDLQSKYVFPSTTGQVGQKPVDRAVCAKFLRRRFDGDQPELEMERFVPHDLRRSFQTHLSKLGVDAIVCEKLLSHELQGMLRVYNQNDYIKEREEALAEWSELVGDYIK</sequence>
<evidence type="ECO:0000256" key="1">
    <source>
        <dbReference type="ARBA" id="ARBA00008857"/>
    </source>
</evidence>
<dbReference type="AlphaFoldDB" id="A0A346NNC4"/>
<dbReference type="RefSeq" id="WP_117317189.1">
    <property type="nucleotide sequence ID" value="NZ_CP031769.1"/>
</dbReference>
<dbReference type="Pfam" id="PF00589">
    <property type="entry name" value="Phage_integrase"/>
    <property type="match status" value="1"/>
</dbReference>
<dbReference type="PANTHER" id="PTHR30629:SF2">
    <property type="entry name" value="PROPHAGE INTEGRASE INTS-RELATED"/>
    <property type="match status" value="1"/>
</dbReference>
<keyword evidence="4" id="KW-0233">DNA recombination</keyword>
<evidence type="ECO:0000313" key="7">
    <source>
        <dbReference type="Proteomes" id="UP000262073"/>
    </source>
</evidence>
<evidence type="ECO:0000256" key="2">
    <source>
        <dbReference type="ARBA" id="ARBA00022908"/>
    </source>
</evidence>
<evidence type="ECO:0000256" key="4">
    <source>
        <dbReference type="ARBA" id="ARBA00023172"/>
    </source>
</evidence>
<accession>A0A346NNC4</accession>
<evidence type="ECO:0000256" key="3">
    <source>
        <dbReference type="ARBA" id="ARBA00023125"/>
    </source>
</evidence>
<dbReference type="CDD" id="cd00801">
    <property type="entry name" value="INT_P4_C"/>
    <property type="match status" value="1"/>
</dbReference>
<evidence type="ECO:0000313" key="6">
    <source>
        <dbReference type="EMBL" id="AXR07031.1"/>
    </source>
</evidence>
<dbReference type="InterPro" id="IPR050808">
    <property type="entry name" value="Phage_Integrase"/>
</dbReference>
<dbReference type="InterPro" id="IPR011010">
    <property type="entry name" value="DNA_brk_join_enz"/>
</dbReference>
<dbReference type="Proteomes" id="UP000262073">
    <property type="component" value="Chromosome"/>
</dbReference>
<protein>
    <recommendedName>
        <fullName evidence="5">Tyr recombinase domain-containing protein</fullName>
    </recommendedName>
</protein>
<keyword evidence="3" id="KW-0238">DNA-binding</keyword>
<gene>
    <name evidence="6" type="ORF">D0Y50_12130</name>
</gene>
<reference evidence="6 7" key="1">
    <citation type="submission" date="2018-08" db="EMBL/GenBank/DDBJ databases">
        <title>Salinimonas sediminis sp. nov., a piezophilic bacterium isolated from a deep-sea sediment sample from the New Britain Trench.</title>
        <authorList>
            <person name="Cao J."/>
        </authorList>
    </citation>
    <scope>NUCLEOTIDE SEQUENCE [LARGE SCALE GENOMIC DNA]</scope>
    <source>
        <strain evidence="6 7">N102</strain>
    </source>
</reference>
<dbReference type="Gene3D" id="1.10.150.130">
    <property type="match status" value="1"/>
</dbReference>
<dbReference type="InterPro" id="IPR002104">
    <property type="entry name" value="Integrase_catalytic"/>
</dbReference>